<dbReference type="Gene3D" id="1.25.40.10">
    <property type="entry name" value="Tetratricopeptide repeat domain"/>
    <property type="match status" value="2"/>
</dbReference>
<dbReference type="AlphaFoldDB" id="A0A401GBI7"/>
<evidence type="ECO:0000256" key="2">
    <source>
        <dbReference type="PROSITE-ProRule" id="PRU00708"/>
    </source>
</evidence>
<dbReference type="Proteomes" id="UP000287166">
    <property type="component" value="Unassembled WGS sequence"/>
</dbReference>
<dbReference type="OrthoDB" id="185373at2759"/>
<dbReference type="RefSeq" id="XP_027610438.1">
    <property type="nucleotide sequence ID" value="XM_027754637.1"/>
</dbReference>
<evidence type="ECO:0000313" key="5">
    <source>
        <dbReference type="Proteomes" id="UP000287166"/>
    </source>
</evidence>
<dbReference type="GeneID" id="38776442"/>
<evidence type="ECO:0000256" key="1">
    <source>
        <dbReference type="ARBA" id="ARBA00022737"/>
    </source>
</evidence>
<dbReference type="InterPro" id="IPR002885">
    <property type="entry name" value="PPR_rpt"/>
</dbReference>
<evidence type="ECO:0000256" key="3">
    <source>
        <dbReference type="SAM" id="MobiDB-lite"/>
    </source>
</evidence>
<reference evidence="4 5" key="1">
    <citation type="journal article" date="2018" name="Sci. Rep.">
        <title>Genome sequence of the cauliflower mushroom Sparassis crispa (Hanabiratake) and its association with beneficial usage.</title>
        <authorList>
            <person name="Kiyama R."/>
            <person name="Furutani Y."/>
            <person name="Kawaguchi K."/>
            <person name="Nakanishi T."/>
        </authorList>
    </citation>
    <scope>NUCLEOTIDE SEQUENCE [LARGE SCALE GENOMIC DNA]</scope>
</reference>
<dbReference type="NCBIfam" id="TIGR00756">
    <property type="entry name" value="PPR"/>
    <property type="match status" value="1"/>
</dbReference>
<dbReference type="Pfam" id="PF01535">
    <property type="entry name" value="PPR"/>
    <property type="match status" value="1"/>
</dbReference>
<evidence type="ECO:0008006" key="6">
    <source>
        <dbReference type="Google" id="ProtNLM"/>
    </source>
</evidence>
<dbReference type="InParanoid" id="A0A401GBI7"/>
<dbReference type="PANTHER" id="PTHR47942">
    <property type="entry name" value="TETRATRICOPEPTIDE REPEAT (TPR)-LIKE SUPERFAMILY PROTEIN-RELATED"/>
    <property type="match status" value="1"/>
</dbReference>
<protein>
    <recommendedName>
        <fullName evidence="6">Pentatricopeptide repeat-containing protein</fullName>
    </recommendedName>
</protein>
<evidence type="ECO:0000313" key="4">
    <source>
        <dbReference type="EMBL" id="GBE79525.1"/>
    </source>
</evidence>
<keyword evidence="1" id="KW-0677">Repeat</keyword>
<dbReference type="InterPro" id="IPR051222">
    <property type="entry name" value="PPR/CCM1_RNA-binding"/>
</dbReference>
<proteinExistence type="predicted"/>
<name>A0A401GBI7_9APHY</name>
<gene>
    <name evidence="4" type="ORF">SCP_0207250</name>
</gene>
<accession>A0A401GBI7</accession>
<comment type="caution">
    <text evidence="4">The sequence shown here is derived from an EMBL/GenBank/DDBJ whole genome shotgun (WGS) entry which is preliminary data.</text>
</comment>
<feature type="region of interest" description="Disordered" evidence="3">
    <location>
        <begin position="479"/>
        <end position="506"/>
    </location>
</feature>
<keyword evidence="5" id="KW-1185">Reference proteome</keyword>
<feature type="repeat" description="PPR" evidence="2">
    <location>
        <begin position="11"/>
        <end position="45"/>
    </location>
</feature>
<dbReference type="PROSITE" id="PS51375">
    <property type="entry name" value="PPR"/>
    <property type="match status" value="1"/>
</dbReference>
<dbReference type="EMBL" id="BFAD01000002">
    <property type="protein sequence ID" value="GBE79525.1"/>
    <property type="molecule type" value="Genomic_DNA"/>
</dbReference>
<organism evidence="4 5">
    <name type="scientific">Sparassis crispa</name>
    <dbReference type="NCBI Taxonomy" id="139825"/>
    <lineage>
        <taxon>Eukaryota</taxon>
        <taxon>Fungi</taxon>
        <taxon>Dikarya</taxon>
        <taxon>Basidiomycota</taxon>
        <taxon>Agaricomycotina</taxon>
        <taxon>Agaricomycetes</taxon>
        <taxon>Polyporales</taxon>
        <taxon>Sparassidaceae</taxon>
        <taxon>Sparassis</taxon>
    </lineage>
</organism>
<dbReference type="InterPro" id="IPR011990">
    <property type="entry name" value="TPR-like_helical_dom_sf"/>
</dbReference>
<sequence>MVQRLPLDALNPIVWNSLIQEAMRANRWKLAYQLYVDMKRRGFIPSLRTYTTMFAGYSSIEDWSEKTKQLENVHTLFENYLQRVHTLRDHDPDDPELSVAPLAAYMRILGEAGEIQKMFDVYYAMDDQGPLAPNQFVFTAMFKGLLRRKAITSPAEHGLDARAQNAADAKLIWRRMLRVAGKNPGFKIDSPLINSALTILGLGRASDQLFAFDIVRDHMGLTKPGEEAPQRPLTPQMFMKALWLCHQSQKYRLCIHFFTQLVDRIAAGKEAPILDRRHMEGVLKAYASLAAMGSMTESDQALSTLQWMLREDATRNDAMLKPTLSTFTLVLIACWRGGDWSGAVRTFELMSGYNAEDFRHDITTGSKPRSEKRSKGRNIMPDTVAMSYIARTALATEDVENAQQCLRIIDHIGMDHLLSKTVESESFTDPAVVAFYAAKMAYVVMDLVNATVTAPKSEMSSSPSPEEQRWYDMKTEAKKAVKQNTGLRRAPNLEEDPLGSSRGLAATDSAVEQAFASRGM</sequence>
<dbReference type="STRING" id="139825.A0A401GBI7"/>
<dbReference type="Pfam" id="PF13041">
    <property type="entry name" value="PPR_2"/>
    <property type="match status" value="1"/>
</dbReference>